<gene>
    <name evidence="1" type="ORF">AW09_002194</name>
</gene>
<reference evidence="1 2" key="1">
    <citation type="submission" date="2014-02" db="EMBL/GenBank/DDBJ databases">
        <title>Expanding our view of genomic diversity in Candidatus Accumulibacter clades.</title>
        <authorList>
            <person name="Skennerton C.T."/>
            <person name="Barr J.J."/>
            <person name="Slater F.R."/>
            <person name="Bond P.L."/>
            <person name="Tyson G.W."/>
        </authorList>
    </citation>
    <scope>NUCLEOTIDE SEQUENCE [LARGE SCALE GENOMIC DNA]</scope>
    <source>
        <strain evidence="2">BA-91</strain>
    </source>
</reference>
<name>A0A080LVJ2_9PROT</name>
<dbReference type="AlphaFoldDB" id="A0A080LVJ2"/>
<accession>A0A080LVJ2</accession>
<protein>
    <submittedName>
        <fullName evidence="1">Uncharacterized protein</fullName>
    </submittedName>
</protein>
<comment type="caution">
    <text evidence="1">The sequence shown here is derived from an EMBL/GenBank/DDBJ whole genome shotgun (WGS) entry which is preliminary data.</text>
</comment>
<dbReference type="Proteomes" id="UP000020077">
    <property type="component" value="Unassembled WGS sequence"/>
</dbReference>
<sequence>MLVRDAGEFGGNAQLVVGESHFQPVMSSGNGFLLAERRLRPDASLGIPAVLWNIFDGD</sequence>
<evidence type="ECO:0000313" key="1">
    <source>
        <dbReference type="EMBL" id="KFB72623.1"/>
    </source>
</evidence>
<proteinExistence type="predicted"/>
<dbReference type="EMBL" id="JDVG02000363">
    <property type="protein sequence ID" value="KFB72623.1"/>
    <property type="molecule type" value="Genomic_DNA"/>
</dbReference>
<evidence type="ECO:0000313" key="2">
    <source>
        <dbReference type="Proteomes" id="UP000020077"/>
    </source>
</evidence>
<organism evidence="1 2">
    <name type="scientific">Candidatus Accumulibacter phosphatis</name>
    <dbReference type="NCBI Taxonomy" id="327160"/>
    <lineage>
        <taxon>Bacteria</taxon>
        <taxon>Pseudomonadati</taxon>
        <taxon>Pseudomonadota</taxon>
        <taxon>Betaproteobacteria</taxon>
        <taxon>Candidatus Accumulibacter</taxon>
    </lineage>
</organism>